<feature type="non-terminal residue" evidence="2">
    <location>
        <position position="339"/>
    </location>
</feature>
<evidence type="ECO:0000256" key="1">
    <source>
        <dbReference type="SAM" id="MobiDB-lite"/>
    </source>
</evidence>
<dbReference type="EMBL" id="UINC01109887">
    <property type="protein sequence ID" value="SVC77022.1"/>
    <property type="molecule type" value="Genomic_DNA"/>
</dbReference>
<proteinExistence type="predicted"/>
<feature type="region of interest" description="Disordered" evidence="1">
    <location>
        <begin position="176"/>
        <end position="195"/>
    </location>
</feature>
<evidence type="ECO:0008006" key="3">
    <source>
        <dbReference type="Google" id="ProtNLM"/>
    </source>
</evidence>
<sequence length="339" mass="33338">GTISYGGSCSSSNTLATAGNNTITLNSLSEGTYSNCLIRVIDSAGNLSSYLSMSSFSIDITAPTLDTVHIASNNSVSTLANTGDIITLYITSTEAIQTPSVSIAGQAATVTSSDGITWAATYTMADSDSQGPVSLNIGFMDLAGNAGIAATSTTNGSAVTSTTNGSAVQVVDTSAGGGTNTCSSGGGTNTGSPPGTLATQAADFTVISADAIDITSGTTISSTGGTFTFADGFSINGATISLQDTTLAVGETFSNTGDNLTMSGGTGLKLLSDLSLSSNSAVTFDSYQPNGLNLVLCDNSTGNISLGTITLDSENIEVLGGTLSLAGGSVGANGLIEVG</sequence>
<name>A0A382PY58_9ZZZZ</name>
<feature type="compositionally biased region" description="Gly residues" evidence="1">
    <location>
        <begin position="176"/>
        <end position="189"/>
    </location>
</feature>
<reference evidence="2" key="1">
    <citation type="submission" date="2018-05" db="EMBL/GenBank/DDBJ databases">
        <authorList>
            <person name="Lanie J.A."/>
            <person name="Ng W.-L."/>
            <person name="Kazmierczak K.M."/>
            <person name="Andrzejewski T.M."/>
            <person name="Davidsen T.M."/>
            <person name="Wayne K.J."/>
            <person name="Tettelin H."/>
            <person name="Glass J.I."/>
            <person name="Rusch D."/>
            <person name="Podicherti R."/>
            <person name="Tsui H.-C.T."/>
            <person name="Winkler M.E."/>
        </authorList>
    </citation>
    <scope>NUCLEOTIDE SEQUENCE</scope>
</reference>
<feature type="non-terminal residue" evidence="2">
    <location>
        <position position="1"/>
    </location>
</feature>
<gene>
    <name evidence="2" type="ORF">METZ01_LOCUS329876</name>
</gene>
<evidence type="ECO:0000313" key="2">
    <source>
        <dbReference type="EMBL" id="SVC77022.1"/>
    </source>
</evidence>
<dbReference type="AlphaFoldDB" id="A0A382PY58"/>
<protein>
    <recommendedName>
        <fullName evidence="3">Bacterial Ig-like domain-containing protein</fullName>
    </recommendedName>
</protein>
<organism evidence="2">
    <name type="scientific">marine metagenome</name>
    <dbReference type="NCBI Taxonomy" id="408172"/>
    <lineage>
        <taxon>unclassified sequences</taxon>
        <taxon>metagenomes</taxon>
        <taxon>ecological metagenomes</taxon>
    </lineage>
</organism>
<accession>A0A382PY58</accession>